<name>A0A0D8XUR2_DICVI</name>
<sequence length="646" mass="74475">MYDLQMPRNEAKKLCVCEQKREGIEVDKREKDGMNRTLHCHTCNGRMRKTVLWINASYKADDFKLNVSSLPECQAWKEYWNSEANEENEKIVNVSETEDFSIIKSTKYLKESELIDDVNRLKELGLSEDLLEDFKAVGLYYKEICGEHGRVLWFKDTMDAKKIGITETSMICEPFKLCNGSIIVYMLEESKKAIANSKLKFSVLAKYSCKWTVPIRSILLQFTPVLTFRYASEELTPDLETLIALARTLNDLVQNFTLGIHHEYLSDKQDGTTLPTISKDEDTEAIVVPINVQEAEHDIPFIVEEGVKHNEIADVENWQTSTAEPTTAYLEAEVSTTRVWKDNNRLESYYDENMVYDGQKLKYARTRVTRMRRSISSTEEDIEKKSDKQSRNSDEDYEWLFDVNPSTSEPKEKSYDSEESTSENTTEFRWINIEQKEEGHPTLFFTSMEAVNALALKIPTDAFERFEKLTLRRKTAGVEIEGPIGVNISALEAAGVNLTELAEKLRNDTEVDDILSRTNSFTKTLGGSFILPVLNKNQYDPFSAPIVFQGSAVVVRFGIYIESMSNFQTSTMDYDMDIYLMMSWRDARLVNPYDKPILVKEEEILEKIWRPDPFFANAKEAEFHEVTFLNFLMRIFPDGLSAMNIF</sequence>
<feature type="domain" description="Neurotransmitter-gated ion-channel ligand-binding" evidence="2">
    <location>
        <begin position="536"/>
        <end position="640"/>
    </location>
</feature>
<dbReference type="EMBL" id="KN716301">
    <property type="protein sequence ID" value="KJH47572.1"/>
    <property type="molecule type" value="Genomic_DNA"/>
</dbReference>
<evidence type="ECO:0000313" key="3">
    <source>
        <dbReference type="EMBL" id="KJH47572.1"/>
    </source>
</evidence>
<protein>
    <recommendedName>
        <fullName evidence="2">Neurotransmitter-gated ion-channel ligand-binding domain-containing protein</fullName>
    </recommendedName>
</protein>
<dbReference type="OrthoDB" id="442503at2759"/>
<organism evidence="3 4">
    <name type="scientific">Dictyocaulus viviparus</name>
    <name type="common">Bovine lungworm</name>
    <dbReference type="NCBI Taxonomy" id="29172"/>
    <lineage>
        <taxon>Eukaryota</taxon>
        <taxon>Metazoa</taxon>
        <taxon>Ecdysozoa</taxon>
        <taxon>Nematoda</taxon>
        <taxon>Chromadorea</taxon>
        <taxon>Rhabditida</taxon>
        <taxon>Rhabditina</taxon>
        <taxon>Rhabditomorpha</taxon>
        <taxon>Strongyloidea</taxon>
        <taxon>Metastrongylidae</taxon>
        <taxon>Dictyocaulus</taxon>
    </lineage>
</organism>
<evidence type="ECO:0000259" key="2">
    <source>
        <dbReference type="Pfam" id="PF02931"/>
    </source>
</evidence>
<feature type="region of interest" description="Disordered" evidence="1">
    <location>
        <begin position="372"/>
        <end position="425"/>
    </location>
</feature>
<dbReference type="Pfam" id="PF02931">
    <property type="entry name" value="Neur_chan_LBD"/>
    <property type="match status" value="1"/>
</dbReference>
<evidence type="ECO:0000313" key="4">
    <source>
        <dbReference type="Proteomes" id="UP000053766"/>
    </source>
</evidence>
<dbReference type="Proteomes" id="UP000053766">
    <property type="component" value="Unassembled WGS sequence"/>
</dbReference>
<dbReference type="GO" id="GO:0016020">
    <property type="term" value="C:membrane"/>
    <property type="evidence" value="ECO:0007669"/>
    <property type="project" value="InterPro"/>
</dbReference>
<feature type="compositionally biased region" description="Basic and acidic residues" evidence="1">
    <location>
        <begin position="382"/>
        <end position="394"/>
    </location>
</feature>
<dbReference type="GO" id="GO:0005230">
    <property type="term" value="F:extracellular ligand-gated monoatomic ion channel activity"/>
    <property type="evidence" value="ECO:0007669"/>
    <property type="project" value="InterPro"/>
</dbReference>
<keyword evidence="4" id="KW-1185">Reference proteome</keyword>
<gene>
    <name evidence="3" type="ORF">DICVIV_06323</name>
</gene>
<reference evidence="3 4" key="1">
    <citation type="submission" date="2013-11" db="EMBL/GenBank/DDBJ databases">
        <title>Draft genome of the bovine lungworm Dictyocaulus viviparus.</title>
        <authorList>
            <person name="Mitreva M."/>
        </authorList>
    </citation>
    <scope>NUCLEOTIDE SEQUENCE [LARGE SCALE GENOMIC DNA]</scope>
    <source>
        <strain evidence="3 4">HannoverDv2000</strain>
    </source>
</reference>
<dbReference type="STRING" id="29172.A0A0D8XUR2"/>
<dbReference type="AlphaFoldDB" id="A0A0D8XUR2"/>
<dbReference type="SUPFAM" id="SSF63712">
    <property type="entry name" value="Nicotinic receptor ligand binding domain-like"/>
    <property type="match status" value="1"/>
</dbReference>
<reference evidence="4" key="2">
    <citation type="journal article" date="2016" name="Sci. Rep.">
        <title>Dictyocaulus viviparus genome, variome and transcriptome elucidate lungworm biology and support future intervention.</title>
        <authorList>
            <person name="McNulty S.N."/>
            <person name="Strube C."/>
            <person name="Rosa B.A."/>
            <person name="Martin J.C."/>
            <person name="Tyagi R."/>
            <person name="Choi Y.J."/>
            <person name="Wang Q."/>
            <person name="Hallsworth Pepin K."/>
            <person name="Zhang X."/>
            <person name="Ozersky P."/>
            <person name="Wilson R.K."/>
            <person name="Sternberg P.W."/>
            <person name="Gasser R.B."/>
            <person name="Mitreva M."/>
        </authorList>
    </citation>
    <scope>NUCLEOTIDE SEQUENCE [LARGE SCALE GENOMIC DNA]</scope>
    <source>
        <strain evidence="4">HannoverDv2000</strain>
    </source>
</reference>
<evidence type="ECO:0000256" key="1">
    <source>
        <dbReference type="SAM" id="MobiDB-lite"/>
    </source>
</evidence>
<proteinExistence type="predicted"/>
<dbReference type="InterPro" id="IPR006202">
    <property type="entry name" value="Neur_chan_lig-bd"/>
</dbReference>
<accession>A0A0D8XUR2</accession>
<dbReference type="InterPro" id="IPR036734">
    <property type="entry name" value="Neur_chan_lig-bd_sf"/>
</dbReference>
<dbReference type="Gene3D" id="2.70.170.10">
    <property type="entry name" value="Neurotransmitter-gated ion-channel ligand-binding domain"/>
    <property type="match status" value="1"/>
</dbReference>